<gene>
    <name evidence="1" type="ORF">M9H77_13058</name>
</gene>
<protein>
    <submittedName>
        <fullName evidence="1">Uncharacterized protein</fullName>
    </submittedName>
</protein>
<sequence>MECQISSLCLALKEFLHKKENIINAQKNYENYVAFTVVAYNLKIPHLTALVRDHSKDEMRKCPSKRHTGKILQSMIMHIMTKESLGLIRRLNRRVQNNVPFDRLPKEDPNARIGNFPEVCDTFIINKVSNDALHLRLFPLSLRRKEKSWMKSIPSGSIISLDSLAEKFLG</sequence>
<name>A0ACC0BJ35_CATRO</name>
<keyword evidence="2" id="KW-1185">Reference proteome</keyword>
<dbReference type="Proteomes" id="UP001060085">
    <property type="component" value="Linkage Group LG03"/>
</dbReference>
<proteinExistence type="predicted"/>
<dbReference type="EMBL" id="CM044703">
    <property type="protein sequence ID" value="KAI5672694.1"/>
    <property type="molecule type" value="Genomic_DNA"/>
</dbReference>
<reference evidence="2" key="1">
    <citation type="journal article" date="2023" name="Nat. Plants">
        <title>Single-cell RNA sequencing provides a high-resolution roadmap for understanding the multicellular compartmentation of specialized metabolism.</title>
        <authorList>
            <person name="Sun S."/>
            <person name="Shen X."/>
            <person name="Li Y."/>
            <person name="Li Y."/>
            <person name="Wang S."/>
            <person name="Li R."/>
            <person name="Zhang H."/>
            <person name="Shen G."/>
            <person name="Guo B."/>
            <person name="Wei J."/>
            <person name="Xu J."/>
            <person name="St-Pierre B."/>
            <person name="Chen S."/>
            <person name="Sun C."/>
        </authorList>
    </citation>
    <scope>NUCLEOTIDE SEQUENCE [LARGE SCALE GENOMIC DNA]</scope>
</reference>
<evidence type="ECO:0000313" key="2">
    <source>
        <dbReference type="Proteomes" id="UP001060085"/>
    </source>
</evidence>
<comment type="caution">
    <text evidence="1">The sequence shown here is derived from an EMBL/GenBank/DDBJ whole genome shotgun (WGS) entry which is preliminary data.</text>
</comment>
<accession>A0ACC0BJ35</accession>
<evidence type="ECO:0000313" key="1">
    <source>
        <dbReference type="EMBL" id="KAI5672694.1"/>
    </source>
</evidence>
<organism evidence="1 2">
    <name type="scientific">Catharanthus roseus</name>
    <name type="common">Madagascar periwinkle</name>
    <name type="synonym">Vinca rosea</name>
    <dbReference type="NCBI Taxonomy" id="4058"/>
    <lineage>
        <taxon>Eukaryota</taxon>
        <taxon>Viridiplantae</taxon>
        <taxon>Streptophyta</taxon>
        <taxon>Embryophyta</taxon>
        <taxon>Tracheophyta</taxon>
        <taxon>Spermatophyta</taxon>
        <taxon>Magnoliopsida</taxon>
        <taxon>eudicotyledons</taxon>
        <taxon>Gunneridae</taxon>
        <taxon>Pentapetalae</taxon>
        <taxon>asterids</taxon>
        <taxon>lamiids</taxon>
        <taxon>Gentianales</taxon>
        <taxon>Apocynaceae</taxon>
        <taxon>Rauvolfioideae</taxon>
        <taxon>Vinceae</taxon>
        <taxon>Catharanthinae</taxon>
        <taxon>Catharanthus</taxon>
    </lineage>
</organism>